<organism evidence="2 3">
    <name type="scientific">Thermus phage OH3</name>
    <dbReference type="NCBI Taxonomy" id="1640445"/>
    <lineage>
        <taxon>Viruses</taxon>
        <taxon>Monodnaviria</taxon>
        <taxon>Loebvirae</taxon>
        <taxon>Hofneiviricota</taxon>
        <taxon>Faserviricetes</taxon>
        <taxon>Tubulavirales</taxon>
        <taxon>Paulinoviridae</taxon>
        <taxon>Thomixvirus</taxon>
        <taxon>Thomixvirus OH3</taxon>
    </lineage>
</organism>
<name>A0A0M3VST2_9VIRU</name>
<dbReference type="EMBL" id="LC035386">
    <property type="protein sequence ID" value="BAS49599.1"/>
    <property type="molecule type" value="Genomic_DNA"/>
</dbReference>
<proteinExistence type="predicted"/>
<accession>A0A0M3VST2</accession>
<keyword evidence="2" id="KW-0946">Virion</keyword>
<keyword evidence="1" id="KW-0812">Transmembrane</keyword>
<dbReference type="GeneID" id="43131475"/>
<reference evidence="3" key="1">
    <citation type="journal article" date="2016" name="Front. Microbiol.">
        <title>Physiological Properties and Genome Structure of the Hyperthermophilic Filamentous Phage ?OH3 Which Infects Thermus thermophilus HB8.</title>
        <authorList>
            <person name="Nagayoshi Y."/>
            <person name="Kumagae K."/>
            <person name="Mori K."/>
            <person name="Tashiro K."/>
            <person name="Nakamura A."/>
            <person name="Fujino Y."/>
            <person name="Hiromasa Y."/>
            <person name="Iwamoto T."/>
            <person name="Kuhara S."/>
            <person name="Ohshima T."/>
            <person name="Doi K."/>
        </authorList>
    </citation>
    <scope>NUCLEOTIDE SEQUENCE [LARGE SCALE GENOMIC DNA]</scope>
</reference>
<keyword evidence="1" id="KW-0472">Membrane</keyword>
<protein>
    <submittedName>
        <fullName evidence="2">Minor coat protein</fullName>
    </submittedName>
</protein>
<dbReference type="RefSeq" id="YP_009724384.1">
    <property type="nucleotide sequence ID" value="NC_045425.1"/>
</dbReference>
<keyword evidence="2" id="KW-0167">Capsid protein</keyword>
<feature type="transmembrane region" description="Helical" evidence="1">
    <location>
        <begin position="6"/>
        <end position="27"/>
    </location>
</feature>
<gene>
    <name evidence="2" type="primary">IX</name>
</gene>
<evidence type="ECO:0000313" key="3">
    <source>
        <dbReference type="Proteomes" id="UP000226162"/>
    </source>
</evidence>
<dbReference type="KEGG" id="vg:43131475"/>
<evidence type="ECO:0000313" key="2">
    <source>
        <dbReference type="EMBL" id="BAS49599.1"/>
    </source>
</evidence>
<keyword evidence="3" id="KW-1185">Reference proteome</keyword>
<evidence type="ECO:0000256" key="1">
    <source>
        <dbReference type="SAM" id="Phobius"/>
    </source>
</evidence>
<keyword evidence="1" id="KW-1133">Transmembrane helix</keyword>
<sequence>MNPATWFLWVLGMTALPYTLLAAYRYAGRLYGGL</sequence>
<dbReference type="Proteomes" id="UP000226162">
    <property type="component" value="Segment"/>
</dbReference>
<dbReference type="GO" id="GO:0019028">
    <property type="term" value="C:viral capsid"/>
    <property type="evidence" value="ECO:0007669"/>
    <property type="project" value="UniProtKB-KW"/>
</dbReference>